<feature type="disulfide bond" evidence="9">
    <location>
        <begin position="2"/>
        <end position="20"/>
    </location>
</feature>
<evidence type="ECO:0000256" key="8">
    <source>
        <dbReference type="ARBA" id="ARBA00023180"/>
    </source>
</evidence>
<dbReference type="PANTHER" id="PTHR22722:SF15">
    <property type="entry name" value="LOW-DENSITY LIPOPROTEIN RECEPTOR-RELATED"/>
    <property type="match status" value="1"/>
</dbReference>
<dbReference type="InterPro" id="IPR023415">
    <property type="entry name" value="LDLR_class-A_CS"/>
</dbReference>
<dbReference type="PROSITE" id="PS01209">
    <property type="entry name" value="LDLRA_1"/>
    <property type="match status" value="1"/>
</dbReference>
<comment type="caution">
    <text evidence="10">The sequence shown here is derived from an EMBL/GenBank/DDBJ whole genome shotgun (WGS) entry which is preliminary data.</text>
</comment>
<dbReference type="SUPFAM" id="SSF57424">
    <property type="entry name" value="LDL receptor-like module"/>
    <property type="match status" value="2"/>
</dbReference>
<evidence type="ECO:0000256" key="4">
    <source>
        <dbReference type="ARBA" id="ARBA00022989"/>
    </source>
</evidence>
<dbReference type="Gene3D" id="4.10.400.10">
    <property type="entry name" value="Low-density Lipoprotein Receptor"/>
    <property type="match status" value="2"/>
</dbReference>
<dbReference type="InterPro" id="IPR051221">
    <property type="entry name" value="LDLR-related"/>
</dbReference>
<reference evidence="10 11" key="1">
    <citation type="journal article" date="2024" name="bioRxiv">
        <title>A reference genome for Trichogramma kaykai: A tiny desert-dwelling parasitoid wasp with competing sex-ratio distorters.</title>
        <authorList>
            <person name="Culotta J."/>
            <person name="Lindsey A.R."/>
        </authorList>
    </citation>
    <scope>NUCLEOTIDE SEQUENCE [LARGE SCALE GENOMIC DNA]</scope>
    <source>
        <strain evidence="10 11">KSX58</strain>
    </source>
</reference>
<evidence type="ECO:0000256" key="2">
    <source>
        <dbReference type="ARBA" id="ARBA00022692"/>
    </source>
</evidence>
<keyword evidence="5" id="KW-0472">Membrane</keyword>
<dbReference type="AlphaFoldDB" id="A0ABD2WAT5"/>
<evidence type="ECO:0000256" key="3">
    <source>
        <dbReference type="ARBA" id="ARBA00022737"/>
    </source>
</evidence>
<evidence type="ECO:0000313" key="11">
    <source>
        <dbReference type="Proteomes" id="UP001627154"/>
    </source>
</evidence>
<evidence type="ECO:0000256" key="6">
    <source>
        <dbReference type="ARBA" id="ARBA00023157"/>
    </source>
</evidence>
<evidence type="ECO:0008006" key="12">
    <source>
        <dbReference type="Google" id="ProtNLM"/>
    </source>
</evidence>
<keyword evidence="4" id="KW-1133">Transmembrane helix</keyword>
<sequence length="171" mass="19534">MCVTRNCSAETWICDGDYDCFDSSDELNCSQNQVENIYCSINEFYCKDKITCIHPSWICDGEDDCLNGEDESLDKCQHYDCKKNEFECQNKTCIPAPKEKIQWSQIRGFGWPLNGPSPTNPTIIKYFIEVLPDYPIENTHMGTHVGCCVGAHMSIHMAFHMNSHMGDRVVN</sequence>
<dbReference type="PRINTS" id="PR00261">
    <property type="entry name" value="LDLRECEPTOR"/>
</dbReference>
<keyword evidence="11" id="KW-1185">Reference proteome</keyword>
<evidence type="ECO:0000256" key="1">
    <source>
        <dbReference type="ARBA" id="ARBA00004167"/>
    </source>
</evidence>
<evidence type="ECO:0000256" key="9">
    <source>
        <dbReference type="PROSITE-ProRule" id="PRU00124"/>
    </source>
</evidence>
<keyword evidence="6 9" id="KW-1015">Disulfide bond</keyword>
<organism evidence="10 11">
    <name type="scientific">Trichogramma kaykai</name>
    <dbReference type="NCBI Taxonomy" id="54128"/>
    <lineage>
        <taxon>Eukaryota</taxon>
        <taxon>Metazoa</taxon>
        <taxon>Ecdysozoa</taxon>
        <taxon>Arthropoda</taxon>
        <taxon>Hexapoda</taxon>
        <taxon>Insecta</taxon>
        <taxon>Pterygota</taxon>
        <taxon>Neoptera</taxon>
        <taxon>Endopterygota</taxon>
        <taxon>Hymenoptera</taxon>
        <taxon>Apocrita</taxon>
        <taxon>Proctotrupomorpha</taxon>
        <taxon>Chalcidoidea</taxon>
        <taxon>Trichogrammatidae</taxon>
        <taxon>Trichogramma</taxon>
    </lineage>
</organism>
<gene>
    <name evidence="10" type="ORF">TKK_015177</name>
</gene>
<proteinExistence type="predicted"/>
<dbReference type="InterPro" id="IPR002172">
    <property type="entry name" value="LDrepeatLR_classA_rpt"/>
</dbReference>
<dbReference type="SMART" id="SM00192">
    <property type="entry name" value="LDLa"/>
    <property type="match status" value="2"/>
</dbReference>
<name>A0ABD2WAT5_9HYME</name>
<comment type="subcellular location">
    <subcellularLocation>
        <location evidence="1">Membrane</location>
        <topology evidence="1">Single-pass membrane protein</topology>
    </subcellularLocation>
</comment>
<keyword evidence="2" id="KW-0812">Transmembrane</keyword>
<dbReference type="PROSITE" id="PS50068">
    <property type="entry name" value="LDLRA_2"/>
    <property type="match status" value="2"/>
</dbReference>
<dbReference type="Proteomes" id="UP001627154">
    <property type="component" value="Unassembled WGS sequence"/>
</dbReference>
<dbReference type="InterPro" id="IPR036055">
    <property type="entry name" value="LDL_receptor-like_sf"/>
</dbReference>
<comment type="caution">
    <text evidence="9">Lacks conserved residue(s) required for the propagation of feature annotation.</text>
</comment>
<evidence type="ECO:0000256" key="5">
    <source>
        <dbReference type="ARBA" id="ARBA00023136"/>
    </source>
</evidence>
<keyword evidence="7" id="KW-0675">Receptor</keyword>
<feature type="disulfide bond" evidence="9">
    <location>
        <begin position="14"/>
        <end position="29"/>
    </location>
</feature>
<dbReference type="EMBL" id="JBJJXI010000122">
    <property type="protein sequence ID" value="KAL3389814.1"/>
    <property type="molecule type" value="Genomic_DNA"/>
</dbReference>
<dbReference type="GO" id="GO:0016020">
    <property type="term" value="C:membrane"/>
    <property type="evidence" value="ECO:0007669"/>
    <property type="project" value="UniProtKB-SubCell"/>
</dbReference>
<accession>A0ABD2WAT5</accession>
<protein>
    <recommendedName>
        <fullName evidence="12">Vitellogenin receptor</fullName>
    </recommendedName>
</protein>
<dbReference type="CDD" id="cd00112">
    <property type="entry name" value="LDLa"/>
    <property type="match status" value="2"/>
</dbReference>
<dbReference type="PANTHER" id="PTHR22722">
    <property type="entry name" value="LOW-DENSITY LIPOPROTEIN RECEPTOR-RELATED PROTEIN 2-RELATED"/>
    <property type="match status" value="1"/>
</dbReference>
<evidence type="ECO:0000313" key="10">
    <source>
        <dbReference type="EMBL" id="KAL3389814.1"/>
    </source>
</evidence>
<dbReference type="Pfam" id="PF00057">
    <property type="entry name" value="Ldl_recept_a"/>
    <property type="match status" value="2"/>
</dbReference>
<keyword evidence="8" id="KW-0325">Glycoprotein</keyword>
<keyword evidence="3" id="KW-0677">Repeat</keyword>
<evidence type="ECO:0000256" key="7">
    <source>
        <dbReference type="ARBA" id="ARBA00023170"/>
    </source>
</evidence>